<evidence type="ECO:0000313" key="2">
    <source>
        <dbReference type="EMBL" id="MFC1421292.1"/>
    </source>
</evidence>
<accession>A0ABV6W5N3</accession>
<name>A0ABV6W5N3_9ACTN</name>
<dbReference type="PROSITE" id="PS51186">
    <property type="entry name" value="GNAT"/>
    <property type="match status" value="1"/>
</dbReference>
<organism evidence="2 3">
    <name type="scientific">Streptacidiphilus cavernicola</name>
    <dbReference type="NCBI Taxonomy" id="3342716"/>
    <lineage>
        <taxon>Bacteria</taxon>
        <taxon>Bacillati</taxon>
        <taxon>Actinomycetota</taxon>
        <taxon>Actinomycetes</taxon>
        <taxon>Kitasatosporales</taxon>
        <taxon>Streptomycetaceae</taxon>
        <taxon>Streptacidiphilus</taxon>
    </lineage>
</organism>
<dbReference type="EMBL" id="JBHFAB010000037">
    <property type="protein sequence ID" value="MFC1421292.1"/>
    <property type="molecule type" value="Genomic_DNA"/>
</dbReference>
<dbReference type="Gene3D" id="3.40.630.30">
    <property type="match status" value="1"/>
</dbReference>
<dbReference type="SUPFAM" id="SSF55729">
    <property type="entry name" value="Acyl-CoA N-acyltransferases (Nat)"/>
    <property type="match status" value="1"/>
</dbReference>
<dbReference type="GO" id="GO:0016746">
    <property type="term" value="F:acyltransferase activity"/>
    <property type="evidence" value="ECO:0007669"/>
    <property type="project" value="UniProtKB-KW"/>
</dbReference>
<dbReference type="EC" id="2.3.1.-" evidence="2"/>
<keyword evidence="3" id="KW-1185">Reference proteome</keyword>
<keyword evidence="2" id="KW-0012">Acyltransferase</keyword>
<dbReference type="Proteomes" id="UP001592531">
    <property type="component" value="Unassembled WGS sequence"/>
</dbReference>
<keyword evidence="2" id="KW-0808">Transferase</keyword>
<feature type="domain" description="N-acetyltransferase" evidence="1">
    <location>
        <begin position="152"/>
        <end position="290"/>
    </location>
</feature>
<dbReference type="Pfam" id="PF00583">
    <property type="entry name" value="Acetyltransf_1"/>
    <property type="match status" value="1"/>
</dbReference>
<protein>
    <submittedName>
        <fullName evidence="2">GNAT family N-acetyltransferase</fullName>
        <ecNumber evidence="2">2.3.1.-</ecNumber>
    </submittedName>
</protein>
<comment type="caution">
    <text evidence="2">The sequence shown here is derived from an EMBL/GenBank/DDBJ whole genome shotgun (WGS) entry which is preliminary data.</text>
</comment>
<dbReference type="InterPro" id="IPR016181">
    <property type="entry name" value="Acyl_CoA_acyltransferase"/>
</dbReference>
<evidence type="ECO:0000313" key="3">
    <source>
        <dbReference type="Proteomes" id="UP001592531"/>
    </source>
</evidence>
<sequence length="290" mass="31682">MRLHWDWLHPVMRVPYVPTLGPVHPREAVPALFQRVFDIADSGEFLPQDRDARWFAAKDEHVLTKAVLHDPDTTLIPTLSTRGKGAVKVICYTGPCETAVDLAAELAQAHGTPRARIVWFQAPDHEPAPGAGATRIQLRDFTHPAPHPGGVRPYSELPPAVAATFADFADKLSGDGFAFLHEQMKADRVGPVLTVTQDQHIVGAIGPMETGPDSTGSTRLQPQYFGVLPDQRGHGHGRRLWQAAMHWGRTYSAEYQLLQTEVGGASDRLCQAEGLTSLGFVCVRDVAQPA</sequence>
<dbReference type="InterPro" id="IPR000182">
    <property type="entry name" value="GNAT_dom"/>
</dbReference>
<dbReference type="CDD" id="cd04301">
    <property type="entry name" value="NAT_SF"/>
    <property type="match status" value="1"/>
</dbReference>
<evidence type="ECO:0000259" key="1">
    <source>
        <dbReference type="PROSITE" id="PS51186"/>
    </source>
</evidence>
<proteinExistence type="predicted"/>
<reference evidence="2 3" key="1">
    <citation type="submission" date="2024-09" db="EMBL/GenBank/DDBJ databases">
        <authorList>
            <person name="Lee S.D."/>
        </authorList>
    </citation>
    <scope>NUCLEOTIDE SEQUENCE [LARGE SCALE GENOMIC DNA]</scope>
    <source>
        <strain evidence="2 3">N8-3</strain>
    </source>
</reference>
<gene>
    <name evidence="2" type="ORF">ACEZDE_32315</name>
</gene>